<sequence length="85" mass="9171">MSLNRVVDLVGHVDPGRALRLAEEALDLARVLVAEQPDSLRARGDLTASLNTVVDLIGHVDPGRALVLAEEALELRRVLVAEQPD</sequence>
<name>A0A3P1WQN6_9ACTN</name>
<evidence type="ECO:0000313" key="1">
    <source>
        <dbReference type="EMBL" id="RRD47630.1"/>
    </source>
</evidence>
<dbReference type="Proteomes" id="UP000280935">
    <property type="component" value="Unassembled WGS sequence"/>
</dbReference>
<feature type="non-terminal residue" evidence="1">
    <location>
        <position position="85"/>
    </location>
</feature>
<dbReference type="AlphaFoldDB" id="A0A3P1WQN6"/>
<reference evidence="1 2" key="1">
    <citation type="submission" date="2018-11" db="EMBL/GenBank/DDBJ databases">
        <title>Genomes From Bacteria Associated with the Canine Oral Cavity: a Test Case for Automated Genome-Based Taxonomic Assignment.</title>
        <authorList>
            <person name="Coil D.A."/>
            <person name="Jospin G."/>
            <person name="Darling A.E."/>
            <person name="Wallis C."/>
            <person name="Davis I.J."/>
            <person name="Harris S."/>
            <person name="Eisen J.A."/>
            <person name="Holcombe L.J."/>
            <person name="O'Flynn C."/>
        </authorList>
    </citation>
    <scope>NUCLEOTIDE SEQUENCE [LARGE SCALE GENOMIC DNA]</scope>
    <source>
        <strain evidence="1 2">OH2822_COT-296</strain>
    </source>
</reference>
<dbReference type="EMBL" id="RQYT01000062">
    <property type="protein sequence ID" value="RRD47630.1"/>
    <property type="molecule type" value="Genomic_DNA"/>
</dbReference>
<protein>
    <submittedName>
        <fullName evidence="1">Uncharacterized protein</fullName>
    </submittedName>
</protein>
<dbReference type="RefSeq" id="WP_221739780.1">
    <property type="nucleotide sequence ID" value="NZ_RQYT01000062.1"/>
</dbReference>
<proteinExistence type="predicted"/>
<comment type="caution">
    <text evidence="1">The sequence shown here is derived from an EMBL/GenBank/DDBJ whole genome shotgun (WGS) entry which is preliminary data.</text>
</comment>
<gene>
    <name evidence="1" type="ORF">EII35_14790</name>
</gene>
<organism evidence="1 2">
    <name type="scientific">Arachnia propionica</name>
    <dbReference type="NCBI Taxonomy" id="1750"/>
    <lineage>
        <taxon>Bacteria</taxon>
        <taxon>Bacillati</taxon>
        <taxon>Actinomycetota</taxon>
        <taxon>Actinomycetes</taxon>
        <taxon>Propionibacteriales</taxon>
        <taxon>Propionibacteriaceae</taxon>
        <taxon>Arachnia</taxon>
    </lineage>
</organism>
<accession>A0A3P1WQN6</accession>
<evidence type="ECO:0000313" key="2">
    <source>
        <dbReference type="Proteomes" id="UP000280935"/>
    </source>
</evidence>